<accession>A0A835RUP0</accession>
<proteinExistence type="predicted"/>
<organism evidence="2 3">
    <name type="scientific">Vanilla planifolia</name>
    <name type="common">Vanilla</name>
    <dbReference type="NCBI Taxonomy" id="51239"/>
    <lineage>
        <taxon>Eukaryota</taxon>
        <taxon>Viridiplantae</taxon>
        <taxon>Streptophyta</taxon>
        <taxon>Embryophyta</taxon>
        <taxon>Tracheophyta</taxon>
        <taxon>Spermatophyta</taxon>
        <taxon>Magnoliopsida</taxon>
        <taxon>Liliopsida</taxon>
        <taxon>Asparagales</taxon>
        <taxon>Orchidaceae</taxon>
        <taxon>Vanilloideae</taxon>
        <taxon>Vanilleae</taxon>
        <taxon>Vanilla</taxon>
    </lineage>
</organism>
<keyword evidence="3" id="KW-1185">Reference proteome</keyword>
<dbReference type="EMBL" id="JADCNL010000001">
    <property type="protein sequence ID" value="KAG0495869.1"/>
    <property type="molecule type" value="Genomic_DNA"/>
</dbReference>
<comment type="caution">
    <text evidence="2">The sequence shown here is derived from an EMBL/GenBank/DDBJ whole genome shotgun (WGS) entry which is preliminary data.</text>
</comment>
<name>A0A835RUP0_VANPL</name>
<gene>
    <name evidence="2" type="ORF">HPP92_000560</name>
</gene>
<dbReference type="AlphaFoldDB" id="A0A835RUP0"/>
<evidence type="ECO:0000313" key="3">
    <source>
        <dbReference type="Proteomes" id="UP000636800"/>
    </source>
</evidence>
<dbReference type="OrthoDB" id="777519at2759"/>
<protein>
    <submittedName>
        <fullName evidence="2">Uncharacterized protein</fullName>
    </submittedName>
</protein>
<dbReference type="Proteomes" id="UP000636800">
    <property type="component" value="Chromosome 1"/>
</dbReference>
<feature type="chain" id="PRO_5032590668" evidence="1">
    <location>
        <begin position="21"/>
        <end position="68"/>
    </location>
</feature>
<reference evidence="2 3" key="1">
    <citation type="journal article" date="2020" name="Nat. Food">
        <title>A phased Vanilla planifolia genome enables genetic improvement of flavour and production.</title>
        <authorList>
            <person name="Hasing T."/>
            <person name="Tang H."/>
            <person name="Brym M."/>
            <person name="Khazi F."/>
            <person name="Huang T."/>
            <person name="Chambers A.H."/>
        </authorList>
    </citation>
    <scope>NUCLEOTIDE SEQUENCE [LARGE SCALE GENOMIC DNA]</scope>
    <source>
        <tissue evidence="2">Leaf</tissue>
    </source>
</reference>
<feature type="signal peptide" evidence="1">
    <location>
        <begin position="1"/>
        <end position="20"/>
    </location>
</feature>
<sequence length="68" mass="7468">MTRRVWLLHCLFFSFEAVEQKPSLRLEKGRFSDGLHGDVAEDGEDGGVSNNQPVVGFTVMPGFVVGSN</sequence>
<evidence type="ECO:0000256" key="1">
    <source>
        <dbReference type="SAM" id="SignalP"/>
    </source>
</evidence>
<evidence type="ECO:0000313" key="2">
    <source>
        <dbReference type="EMBL" id="KAG0495869.1"/>
    </source>
</evidence>
<keyword evidence="1" id="KW-0732">Signal</keyword>